<proteinExistence type="predicted"/>
<dbReference type="InterPro" id="IPR011051">
    <property type="entry name" value="RmlC_Cupin_sf"/>
</dbReference>
<sequence>MEDYIIAEVPGLYRVVKLKEFRKTEGVNFDVMLKSMVPKVDAVDRVLHQKSAVSPGPVGDVERPWYMHTCQDDNLIVLQGTRYVEVYNKAHGKVEKFVVEPNKIMHNGELLFEGGAVLVWPAGVFHRIVSGEEGSASVNLATHYDNFDIKTNFNIYDLNTETGEYVCIREGFKDQND</sequence>
<evidence type="ECO:0000313" key="1">
    <source>
        <dbReference type="EMBL" id="MFC4804642.1"/>
    </source>
</evidence>
<reference evidence="2" key="1">
    <citation type="journal article" date="2019" name="Int. J. Syst. Evol. Microbiol.">
        <title>The Global Catalogue of Microorganisms (GCM) 10K type strain sequencing project: providing services to taxonomists for standard genome sequencing and annotation.</title>
        <authorList>
            <consortium name="The Broad Institute Genomics Platform"/>
            <consortium name="The Broad Institute Genome Sequencing Center for Infectious Disease"/>
            <person name="Wu L."/>
            <person name="Ma J."/>
        </authorList>
    </citation>
    <scope>NUCLEOTIDE SEQUENCE [LARGE SCALE GENOMIC DNA]</scope>
    <source>
        <strain evidence="2">CCUG 46385</strain>
    </source>
</reference>
<dbReference type="SUPFAM" id="SSF51182">
    <property type="entry name" value="RmlC-like cupins"/>
    <property type="match status" value="1"/>
</dbReference>
<comment type="caution">
    <text evidence="1">The sequence shown here is derived from an EMBL/GenBank/DDBJ whole genome shotgun (WGS) entry which is preliminary data.</text>
</comment>
<name>A0ABV9QJT0_9FIRM</name>
<dbReference type="Proteomes" id="UP001595916">
    <property type="component" value="Unassembled WGS sequence"/>
</dbReference>
<keyword evidence="2" id="KW-1185">Reference proteome</keyword>
<organism evidence="1 2">
    <name type="scientific">Filifactor villosus</name>
    <dbReference type="NCBI Taxonomy" id="29374"/>
    <lineage>
        <taxon>Bacteria</taxon>
        <taxon>Bacillati</taxon>
        <taxon>Bacillota</taxon>
        <taxon>Clostridia</taxon>
        <taxon>Peptostreptococcales</taxon>
        <taxon>Filifactoraceae</taxon>
        <taxon>Filifactor</taxon>
    </lineage>
</organism>
<dbReference type="RefSeq" id="WP_379788156.1">
    <property type="nucleotide sequence ID" value="NZ_JBHSHL010000021.1"/>
</dbReference>
<evidence type="ECO:0000313" key="2">
    <source>
        <dbReference type="Proteomes" id="UP001595916"/>
    </source>
</evidence>
<accession>A0ABV9QJT0</accession>
<dbReference type="EMBL" id="JBHSHL010000021">
    <property type="protein sequence ID" value="MFC4804642.1"/>
    <property type="molecule type" value="Genomic_DNA"/>
</dbReference>
<gene>
    <name evidence="1" type="ORF">ACFO4R_06050</name>
</gene>
<protein>
    <submittedName>
        <fullName evidence="1">Uncharacterized protein</fullName>
    </submittedName>
</protein>